<feature type="transmembrane region" description="Helical" evidence="1">
    <location>
        <begin position="145"/>
        <end position="169"/>
    </location>
</feature>
<organism evidence="3 4">
    <name type="scientific">Pythium oligandrum</name>
    <name type="common">Mycoparasitic fungus</name>
    <dbReference type="NCBI Taxonomy" id="41045"/>
    <lineage>
        <taxon>Eukaryota</taxon>
        <taxon>Sar</taxon>
        <taxon>Stramenopiles</taxon>
        <taxon>Oomycota</taxon>
        <taxon>Peronosporomycetes</taxon>
        <taxon>Pythiales</taxon>
        <taxon>Pythiaceae</taxon>
        <taxon>Pythium</taxon>
    </lineage>
</organism>
<dbReference type="GO" id="GO:0016491">
    <property type="term" value="F:oxidoreductase activity"/>
    <property type="evidence" value="ECO:0007669"/>
    <property type="project" value="InterPro"/>
</dbReference>
<dbReference type="InterPro" id="IPR005804">
    <property type="entry name" value="FA_desaturase_dom"/>
</dbReference>
<dbReference type="EMBL" id="SPLM01000040">
    <property type="protein sequence ID" value="TMW64413.1"/>
    <property type="molecule type" value="Genomic_DNA"/>
</dbReference>
<comment type="caution">
    <text evidence="3">The sequence shown here is derived from an EMBL/GenBank/DDBJ whole genome shotgun (WGS) entry which is preliminary data.</text>
</comment>
<proteinExistence type="predicted"/>
<keyword evidence="1" id="KW-0812">Transmembrane</keyword>
<protein>
    <recommendedName>
        <fullName evidence="2">Fatty acid desaturase domain-containing protein</fullName>
    </recommendedName>
</protein>
<dbReference type="InterPro" id="IPR012171">
    <property type="entry name" value="Fatty_acid_desaturase"/>
</dbReference>
<evidence type="ECO:0000313" key="3">
    <source>
        <dbReference type="EMBL" id="TMW64413.1"/>
    </source>
</evidence>
<evidence type="ECO:0000259" key="2">
    <source>
        <dbReference type="Pfam" id="PF00487"/>
    </source>
</evidence>
<evidence type="ECO:0000313" key="4">
    <source>
        <dbReference type="Proteomes" id="UP000794436"/>
    </source>
</evidence>
<keyword evidence="4" id="KW-1185">Reference proteome</keyword>
<dbReference type="Proteomes" id="UP000794436">
    <property type="component" value="Unassembled WGS sequence"/>
</dbReference>
<keyword evidence="1" id="KW-0472">Membrane</keyword>
<sequence length="309" mass="35558">MIFAAALFFKRQQKIPALLEAVVCLLYVFCQGVNFWGLFTIGHDCGHGAFSRYHSLNFVVGIATHSFILVPYEAWKFSHRLHHKNTGNIDREEVFYPQRKSEHSVVSRLMIVLLGGAWFIYESMGYPPRTEAHTELRDTMFRRHIISGTISIVAHLSCILGVLSLSAIVGWRVMGLYYWAPLFVFGSMLVVTMFLNHNDEETPWYADSEWTYVKGNLSIIDRDYGWIVSNLSHKIGTHQLHHLFPTIPHYNLIPATTHFRTAFPHLVRKSNEPILSAFFRIGKLYIKFGVVDENAKVFTLRDSAKQHSQ</sequence>
<gene>
    <name evidence="3" type="ORF">Poli38472_013035</name>
</gene>
<evidence type="ECO:0000256" key="1">
    <source>
        <dbReference type="SAM" id="Phobius"/>
    </source>
</evidence>
<dbReference type="OrthoDB" id="1461976at2759"/>
<feature type="transmembrane region" description="Helical" evidence="1">
    <location>
        <begin position="105"/>
        <end position="121"/>
    </location>
</feature>
<dbReference type="CDD" id="cd03507">
    <property type="entry name" value="Delta12-FADS-like"/>
    <property type="match status" value="1"/>
</dbReference>
<dbReference type="Pfam" id="PF00487">
    <property type="entry name" value="FA_desaturase"/>
    <property type="match status" value="1"/>
</dbReference>
<reference evidence="3" key="1">
    <citation type="submission" date="2019-03" db="EMBL/GenBank/DDBJ databases">
        <title>Long read genome sequence of the mycoparasitic Pythium oligandrum ATCC 38472 isolated from sugarbeet rhizosphere.</title>
        <authorList>
            <person name="Gaulin E."/>
        </authorList>
    </citation>
    <scope>NUCLEOTIDE SEQUENCE</scope>
    <source>
        <strain evidence="3">ATCC 38472_TT</strain>
    </source>
</reference>
<keyword evidence="1" id="KW-1133">Transmembrane helix</keyword>
<name>A0A8K1CK37_PYTOL</name>
<dbReference type="GO" id="GO:0006629">
    <property type="term" value="P:lipid metabolic process"/>
    <property type="evidence" value="ECO:0007669"/>
    <property type="project" value="InterPro"/>
</dbReference>
<feature type="transmembrane region" description="Helical" evidence="1">
    <location>
        <begin position="56"/>
        <end position="75"/>
    </location>
</feature>
<dbReference type="AlphaFoldDB" id="A0A8K1CK37"/>
<feature type="domain" description="Fatty acid desaturase" evidence="2">
    <location>
        <begin position="23"/>
        <end position="264"/>
    </location>
</feature>
<dbReference type="PANTHER" id="PTHR32100">
    <property type="entry name" value="OMEGA-6 FATTY ACID DESATURASE, CHLOROPLASTIC"/>
    <property type="match status" value="1"/>
</dbReference>
<feature type="transmembrane region" description="Helical" evidence="1">
    <location>
        <begin position="17"/>
        <end position="36"/>
    </location>
</feature>
<feature type="transmembrane region" description="Helical" evidence="1">
    <location>
        <begin position="176"/>
        <end position="195"/>
    </location>
</feature>
<accession>A0A8K1CK37</accession>